<dbReference type="SUPFAM" id="SSF49373">
    <property type="entry name" value="Invasin/intimin cell-adhesion fragments"/>
    <property type="match status" value="1"/>
</dbReference>
<keyword evidence="4" id="KW-1185">Reference proteome</keyword>
<dbReference type="PANTHER" id="PTHR30163:SF8">
    <property type="entry name" value="LYTIC MUREIN TRANSGLYCOSYLASE"/>
    <property type="match status" value="1"/>
</dbReference>
<evidence type="ECO:0000256" key="1">
    <source>
        <dbReference type="SAM" id="MobiDB-lite"/>
    </source>
</evidence>
<protein>
    <submittedName>
        <fullName evidence="3">Lytic transglycosylase domain-containing protein</fullName>
    </submittedName>
</protein>
<name>A0ABN0WIU3_9ACTN</name>
<proteinExistence type="predicted"/>
<dbReference type="InterPro" id="IPR023346">
    <property type="entry name" value="Lysozyme-like_dom_sf"/>
</dbReference>
<gene>
    <name evidence="3" type="ORF">GCM10010319_13870</name>
</gene>
<dbReference type="Gene3D" id="1.10.530.10">
    <property type="match status" value="1"/>
</dbReference>
<keyword evidence="2" id="KW-0732">Signal</keyword>
<accession>A0ABN0WIU3</accession>
<dbReference type="EMBL" id="BAAABW010000008">
    <property type="protein sequence ID" value="GAA0339140.1"/>
    <property type="molecule type" value="Genomic_DNA"/>
</dbReference>
<comment type="caution">
    <text evidence="3">The sequence shown here is derived from an EMBL/GenBank/DDBJ whole genome shotgun (WGS) entry which is preliminary data.</text>
</comment>
<organism evidence="3 4">
    <name type="scientific">Streptomyces blastmyceticus</name>
    <dbReference type="NCBI Taxonomy" id="68180"/>
    <lineage>
        <taxon>Bacteria</taxon>
        <taxon>Bacillati</taxon>
        <taxon>Actinomycetota</taxon>
        <taxon>Actinomycetes</taxon>
        <taxon>Kitasatosporales</taxon>
        <taxon>Streptomycetaceae</taxon>
        <taxon>Streptomyces</taxon>
    </lineage>
</organism>
<dbReference type="RefSeq" id="WP_344116955.1">
    <property type="nucleotide sequence ID" value="NZ_BAAABW010000008.1"/>
</dbReference>
<dbReference type="InterPro" id="IPR043426">
    <property type="entry name" value="MltB-like"/>
</dbReference>
<evidence type="ECO:0000313" key="4">
    <source>
        <dbReference type="Proteomes" id="UP001500063"/>
    </source>
</evidence>
<dbReference type="SUPFAM" id="SSF53955">
    <property type="entry name" value="Lysozyme-like"/>
    <property type="match status" value="1"/>
</dbReference>
<sequence>MKILPTRAASVSRQGLCTALLVASLTAAVGVSPPHNTADADEPTPGPDNPQSRPHGTPNLALPDLRPHSPGGLPGTPGPGGNTPDGTTGIPATALDAYKKAEAQARIELPNCHIPWQLIAGIGKVESEHGTIFGTHLNPDGTTDKPILGPALTGSEFALVRDTDGGFWDGDTQYDHAVGPMQFIPSTWKNIGSDGKGGYKNPNNIYDASLGTARYLCAGGRDLNKPGDLDKAILSYNNSRKYVESVTAWMRAYQNGDVSALPDAPGNPSAPRVPSGNSPSTPSAPSTPGTSRPSQQPSRKPGTPSRPKPSEPSKPTEPSKPGKPGGGDKPTPPAPATARLERVGDAQWSATVGETFHEQARVRTLTDAGKPTAGVRVSFVILGATKARFPGTGNVFTTTTGKDGVATAPAVIANDQAGQFTVRATVEGRDITPMDFAATVKPAKVDTVWRIGNKPLQALPNTAFDTIQLQALAKGKPLAGAALTATVVATDGKTDATVGPYFKENGKKVRTISLAATDEKGLVSLPDLFADAKQGSFTLRIATADGRTQLLELGLDVVTENPASAKPTVPAAG</sequence>
<reference evidence="3 4" key="1">
    <citation type="journal article" date="2019" name="Int. J. Syst. Evol. Microbiol.">
        <title>The Global Catalogue of Microorganisms (GCM) 10K type strain sequencing project: providing services to taxonomists for standard genome sequencing and annotation.</title>
        <authorList>
            <consortium name="The Broad Institute Genomics Platform"/>
            <consortium name="The Broad Institute Genome Sequencing Center for Infectious Disease"/>
            <person name="Wu L."/>
            <person name="Ma J."/>
        </authorList>
    </citation>
    <scope>NUCLEOTIDE SEQUENCE [LARGE SCALE GENOMIC DNA]</scope>
    <source>
        <strain evidence="3 4">JCM 4565</strain>
    </source>
</reference>
<feature type="signal peptide" evidence="2">
    <location>
        <begin position="1"/>
        <end position="27"/>
    </location>
</feature>
<dbReference type="CDD" id="cd13399">
    <property type="entry name" value="Slt35-like"/>
    <property type="match status" value="1"/>
</dbReference>
<feature type="region of interest" description="Disordered" evidence="1">
    <location>
        <begin position="33"/>
        <end position="91"/>
    </location>
</feature>
<evidence type="ECO:0000313" key="3">
    <source>
        <dbReference type="EMBL" id="GAA0339140.1"/>
    </source>
</evidence>
<feature type="chain" id="PRO_5045469875" evidence="2">
    <location>
        <begin position="28"/>
        <end position="573"/>
    </location>
</feature>
<dbReference type="PANTHER" id="PTHR30163">
    <property type="entry name" value="MEMBRANE-BOUND LYTIC MUREIN TRANSGLYCOSYLASE B"/>
    <property type="match status" value="1"/>
</dbReference>
<feature type="compositionally biased region" description="Gly residues" evidence="1">
    <location>
        <begin position="72"/>
        <end position="83"/>
    </location>
</feature>
<dbReference type="InterPro" id="IPR008964">
    <property type="entry name" value="Invasin/intimin_cell_adhesion"/>
</dbReference>
<evidence type="ECO:0000256" key="2">
    <source>
        <dbReference type="SAM" id="SignalP"/>
    </source>
</evidence>
<dbReference type="Proteomes" id="UP001500063">
    <property type="component" value="Unassembled WGS sequence"/>
</dbReference>
<feature type="region of interest" description="Disordered" evidence="1">
    <location>
        <begin position="260"/>
        <end position="337"/>
    </location>
</feature>
<feature type="compositionally biased region" description="Low complexity" evidence="1">
    <location>
        <begin position="274"/>
        <end position="294"/>
    </location>
</feature>